<evidence type="ECO:0000313" key="4">
    <source>
        <dbReference type="Proteomes" id="UP000515811"/>
    </source>
</evidence>
<dbReference type="PANTHER" id="PTHR42928">
    <property type="entry name" value="TRICARBOXYLATE-BINDING PROTEIN"/>
    <property type="match status" value="1"/>
</dbReference>
<keyword evidence="2" id="KW-0732">Signal</keyword>
<accession>A0A7G9RJK7</accession>
<dbReference type="PANTHER" id="PTHR42928:SF5">
    <property type="entry name" value="BLR1237 PROTEIN"/>
    <property type="match status" value="1"/>
</dbReference>
<dbReference type="RefSeq" id="WP_187596055.1">
    <property type="nucleotide sequence ID" value="NZ_CP060714.1"/>
</dbReference>
<dbReference type="PIRSF" id="PIRSF017082">
    <property type="entry name" value="YflP"/>
    <property type="match status" value="1"/>
</dbReference>
<reference evidence="3 4" key="1">
    <citation type="submission" date="2020-08" db="EMBL/GenBank/DDBJ databases">
        <title>Genome sequence of Diaphorobacter ruginosibacter DSM 27467T.</title>
        <authorList>
            <person name="Hyun D.-W."/>
            <person name="Bae J.-W."/>
        </authorList>
    </citation>
    <scope>NUCLEOTIDE SEQUENCE [LARGE SCALE GENOMIC DNA]</scope>
    <source>
        <strain evidence="3 4">DSM 27467</strain>
    </source>
</reference>
<gene>
    <name evidence="3" type="ORF">H9K76_14325</name>
</gene>
<feature type="signal peptide" evidence="2">
    <location>
        <begin position="1"/>
        <end position="29"/>
    </location>
</feature>
<dbReference type="Gene3D" id="3.40.190.10">
    <property type="entry name" value="Periplasmic binding protein-like II"/>
    <property type="match status" value="1"/>
</dbReference>
<evidence type="ECO:0000313" key="3">
    <source>
        <dbReference type="EMBL" id="QNN55782.1"/>
    </source>
</evidence>
<dbReference type="Pfam" id="PF03401">
    <property type="entry name" value="TctC"/>
    <property type="match status" value="1"/>
</dbReference>
<dbReference type="Proteomes" id="UP000515811">
    <property type="component" value="Chromosome"/>
</dbReference>
<dbReference type="AlphaFoldDB" id="A0A7G9RJK7"/>
<dbReference type="InterPro" id="IPR005064">
    <property type="entry name" value="BUG"/>
</dbReference>
<evidence type="ECO:0000256" key="1">
    <source>
        <dbReference type="ARBA" id="ARBA00006987"/>
    </source>
</evidence>
<keyword evidence="4" id="KW-1185">Reference proteome</keyword>
<protein>
    <submittedName>
        <fullName evidence="3">Tripartite tricarboxylate transporter substrate binding protein</fullName>
    </submittedName>
</protein>
<sequence>MKKYSCLITQFVASALTLGVMAHAPAAMAQDAGNYPNRPIRLVVSQQAGGSSDTVARLWAEHAGKALHGSIVVENKPGAGGIIAAQQALSQPADGYTLMFGGVSQMVLNKFTYKPLPYDPEKDFTGVGMLTTVPFVLVANPQSGFKTLDDLIKYAKAHPDKLNFASAGLGNSTQLAVELLQKKLGISMVHVPFKGEPDGVMATIGGQTQVMAPVVGTALPHIKSGKVTPLVVLAPKRLAELPNVPAANELGVKDFDYMGWSGIVAKTGTPAAIIQKLNEATKAFHNSPEVQEKLKTMMVIPMAGPASQVMEVTRRDTAAWGPTLDSLNLSNK</sequence>
<evidence type="ECO:0000256" key="2">
    <source>
        <dbReference type="SAM" id="SignalP"/>
    </source>
</evidence>
<name>A0A7G9RJK7_9BURK</name>
<dbReference type="InterPro" id="IPR042100">
    <property type="entry name" value="Bug_dom1"/>
</dbReference>
<organism evidence="3 4">
    <name type="scientific">Diaphorobacter ruginosibacter</name>
    <dbReference type="NCBI Taxonomy" id="1715720"/>
    <lineage>
        <taxon>Bacteria</taxon>
        <taxon>Pseudomonadati</taxon>
        <taxon>Pseudomonadota</taxon>
        <taxon>Betaproteobacteria</taxon>
        <taxon>Burkholderiales</taxon>
        <taxon>Comamonadaceae</taxon>
        <taxon>Diaphorobacter</taxon>
    </lineage>
</organism>
<comment type="similarity">
    <text evidence="1">Belongs to the UPF0065 (bug) family.</text>
</comment>
<proteinExistence type="inferred from homology"/>
<feature type="chain" id="PRO_5028984207" evidence="2">
    <location>
        <begin position="30"/>
        <end position="332"/>
    </location>
</feature>
<dbReference type="SUPFAM" id="SSF53850">
    <property type="entry name" value="Periplasmic binding protein-like II"/>
    <property type="match status" value="1"/>
</dbReference>
<dbReference type="Gene3D" id="3.40.190.150">
    <property type="entry name" value="Bordetella uptake gene, domain 1"/>
    <property type="match status" value="1"/>
</dbReference>
<dbReference type="CDD" id="cd07012">
    <property type="entry name" value="PBP2_Bug_TTT"/>
    <property type="match status" value="1"/>
</dbReference>
<dbReference type="EMBL" id="CP060714">
    <property type="protein sequence ID" value="QNN55782.1"/>
    <property type="molecule type" value="Genomic_DNA"/>
</dbReference>
<dbReference type="KEGG" id="drg:H9K76_14325"/>